<dbReference type="OrthoDB" id="9768066at2"/>
<dbReference type="PATRIC" id="fig|284581.3.peg.2843"/>
<dbReference type="InterPro" id="IPR043737">
    <property type="entry name" value="DUF5682"/>
</dbReference>
<dbReference type="EMBL" id="LILC01000023">
    <property type="protein sequence ID" value="KOO42783.1"/>
    <property type="molecule type" value="Genomic_DNA"/>
</dbReference>
<organism evidence="1 2">
    <name type="scientific">Priestia koreensis</name>
    <dbReference type="NCBI Taxonomy" id="284581"/>
    <lineage>
        <taxon>Bacteria</taxon>
        <taxon>Bacillati</taxon>
        <taxon>Bacillota</taxon>
        <taxon>Bacilli</taxon>
        <taxon>Bacillales</taxon>
        <taxon>Bacillaceae</taxon>
        <taxon>Priestia</taxon>
    </lineage>
</organism>
<protein>
    <submittedName>
        <fullName evidence="1">Uncharacterized protein</fullName>
    </submittedName>
</protein>
<evidence type="ECO:0000313" key="1">
    <source>
        <dbReference type="EMBL" id="KOO42783.1"/>
    </source>
</evidence>
<dbReference type="STRING" id="284581.AMD01_16705"/>
<dbReference type="Pfam" id="PF18934">
    <property type="entry name" value="DUF5682"/>
    <property type="match status" value="1"/>
</dbReference>
<name>A0A0M0KWL6_9BACI</name>
<keyword evidence="2" id="KW-1185">Reference proteome</keyword>
<dbReference type="Proteomes" id="UP000037558">
    <property type="component" value="Unassembled WGS sequence"/>
</dbReference>
<sequence length="750" mass="85106">MMPHIFGIRHLSPASAHHVLHYLNEIKPTAVLIEGPSDATHLIPEIVHPKTKPPIAIMAYTQEVPIQTILYPFAHYSAEYQAMKWAVEEGVHVEFIDLPTDVTIALDKGKPSATEREIKESVFDQLATLADEHDYESFWERSFEHVVDSSQFVDSIHLLSTHLRELVGKEDSSFEQGVTHIRESFMKKQINRVLKEGHSPERVVVVTGSFHVDALKEEYKEESLSVPDTAKTNVTLMPYTNYRLSSYSGYGAGNAAPAYFHHMWTYMQENDRTKLPIYYLSSIANALRQSGTFRSAAEVIEGVRLAYALSSFRSEPSPTLKDLRDAATVTMGQGDFSVIADACATIEIGNMVGSLPDGVSQTSIQEDFSRQLKRLKLEKYRSTTAQVMELDIRENRRAKKRETAFLDLERSFFFHRLQLLNIEFAKPVMRAQDDATWAENWEIKWTPTVEIELIEAILQGETIELATAFVFKERLKSCDGVAAAAEMVRLAYQCGMPHVLKEARGVLQELATDTGNFVDTSQAIRDIGYVIRYGDIRQTDISPLYPIMTQLFLHATLLLVPSSACNNEFAHEMMGAIQSVHMIALEQFESVDDELWHQKLEKVAEQDNLNALLSGYACAILIERNRLTADWLSHEVSRRLSPGIPVDLGTGWFEGLCMRNKYALLSRTFIWEEMDHYISSLDEDEFRRAIVFLRRAFMLFSTSDRSKIAEILGSLWGTDELQTAEHLASPLSEEEESMLDDLNDFDFGDF</sequence>
<accession>A0A0M0KWL6</accession>
<gene>
    <name evidence="1" type="ORF">AMD01_16705</name>
</gene>
<comment type="caution">
    <text evidence="1">The sequence shown here is derived from an EMBL/GenBank/DDBJ whole genome shotgun (WGS) entry which is preliminary data.</text>
</comment>
<proteinExistence type="predicted"/>
<dbReference type="AlphaFoldDB" id="A0A0M0KWL6"/>
<evidence type="ECO:0000313" key="2">
    <source>
        <dbReference type="Proteomes" id="UP000037558"/>
    </source>
</evidence>
<reference evidence="2" key="1">
    <citation type="submission" date="2015-08" db="EMBL/GenBank/DDBJ databases">
        <title>Fjat-14210 dsm16467.</title>
        <authorList>
            <person name="Liu B."/>
            <person name="Wang J."/>
            <person name="Zhu Y."/>
            <person name="Liu G."/>
            <person name="Chen Q."/>
            <person name="Chen Z."/>
            <person name="Lan J."/>
            <person name="Che J."/>
            <person name="Ge C."/>
            <person name="Shi H."/>
            <person name="Pan Z."/>
            <person name="Liu X."/>
        </authorList>
    </citation>
    <scope>NUCLEOTIDE SEQUENCE [LARGE SCALE GENOMIC DNA]</scope>
    <source>
        <strain evidence="2">DSM 16467</strain>
    </source>
</reference>
<dbReference type="RefSeq" id="WP_053402582.1">
    <property type="nucleotide sequence ID" value="NZ_LILC01000023.1"/>
</dbReference>